<gene>
    <name evidence="3" type="ORF">SAMN05878282_101199</name>
</gene>
<dbReference type="SUPFAM" id="SSF52540">
    <property type="entry name" value="P-loop containing nucleoside triphosphate hydrolases"/>
    <property type="match status" value="1"/>
</dbReference>
<evidence type="ECO:0000256" key="1">
    <source>
        <dbReference type="SAM" id="MobiDB-lite"/>
    </source>
</evidence>
<dbReference type="GO" id="GO:0016887">
    <property type="term" value="F:ATP hydrolysis activity"/>
    <property type="evidence" value="ECO:0007669"/>
    <property type="project" value="InterPro"/>
</dbReference>
<dbReference type="EMBL" id="FTMP01000001">
    <property type="protein sequence ID" value="SIP89472.1"/>
    <property type="molecule type" value="Genomic_DNA"/>
</dbReference>
<name>A0A1N6NBS4_AQUAC</name>
<dbReference type="InterPro" id="IPR049945">
    <property type="entry name" value="AAA_22"/>
</dbReference>
<protein>
    <submittedName>
        <fullName evidence="3">Type II secretory pathway, component ExeA (Predicted ATPase)</fullName>
    </submittedName>
</protein>
<evidence type="ECO:0000313" key="3">
    <source>
        <dbReference type="EMBL" id="SIP89472.1"/>
    </source>
</evidence>
<proteinExistence type="predicted"/>
<dbReference type="SMART" id="SM00382">
    <property type="entry name" value="AAA"/>
    <property type="match status" value="1"/>
</dbReference>
<feature type="region of interest" description="Disordered" evidence="1">
    <location>
        <begin position="72"/>
        <end position="93"/>
    </location>
</feature>
<dbReference type="Proteomes" id="UP000185841">
    <property type="component" value="Unassembled WGS sequence"/>
</dbReference>
<organism evidence="3 4">
    <name type="scientific">Aquipseudomonas alcaligenes</name>
    <name type="common">Pseudomonas alcaligenes</name>
    <dbReference type="NCBI Taxonomy" id="43263"/>
    <lineage>
        <taxon>Bacteria</taxon>
        <taxon>Pseudomonadati</taxon>
        <taxon>Pseudomonadota</taxon>
        <taxon>Gammaproteobacteria</taxon>
        <taxon>Pseudomonadales</taxon>
        <taxon>Pseudomonadaceae</taxon>
        <taxon>Aquipseudomonas</taxon>
    </lineage>
</organism>
<dbReference type="RefSeq" id="WP_076423527.1">
    <property type="nucleotide sequence ID" value="NZ_FTMP01000001.1"/>
</dbReference>
<dbReference type="Gene3D" id="3.40.50.300">
    <property type="entry name" value="P-loop containing nucleotide triphosphate hydrolases"/>
    <property type="match status" value="1"/>
</dbReference>
<evidence type="ECO:0000313" key="4">
    <source>
        <dbReference type="Proteomes" id="UP000185841"/>
    </source>
</evidence>
<dbReference type="InterPro" id="IPR052026">
    <property type="entry name" value="ExeA_AAA_ATPase_DNA-bind"/>
</dbReference>
<dbReference type="PANTHER" id="PTHR35894:SF1">
    <property type="entry name" value="PHOSPHORIBULOKINASE _ URIDINE KINASE FAMILY"/>
    <property type="match status" value="1"/>
</dbReference>
<dbReference type="InterPro" id="IPR003593">
    <property type="entry name" value="AAA+_ATPase"/>
</dbReference>
<sequence>MLKLKPTLEDIGQRQITLAKHLKISSSAISLLINHQQWPRTLDQADLRARIGAFLKEHGADEVAVNTAFEEAEPECANTPTPAHPTKKAKDDQECEPMLLRKQVLLPETKRAFEIFRDPFDDLQSADDMYVSPDIRYIRESMYQVARHDGFLAVVGESGAGKSTLRRDLINRLAAEGAPVLVIEPYVIAMEDKGEKGKALRTAHIADAIVDTVAPLERPKSNPEARFRQMHRALKNSYESGFRHVLIIEEAHSMPTSTLKHLKRLRELESGFTKLISIILIGQTELMVKLSERNAEVREVVQRIEVAELKPVTAARLEEFLQFRLARVNKRLEDVIDPSGVQAIAERLSNAGRDSQRSLLYPLAIGNLVVAAMNLAARVGEPLVTAGVVQEV</sequence>
<dbReference type="InterPro" id="IPR027417">
    <property type="entry name" value="P-loop_NTPase"/>
</dbReference>
<feature type="domain" description="AAA+ ATPase" evidence="2">
    <location>
        <begin position="148"/>
        <end position="305"/>
    </location>
</feature>
<dbReference type="Pfam" id="PF13401">
    <property type="entry name" value="AAA_22"/>
    <property type="match status" value="1"/>
</dbReference>
<dbReference type="AlphaFoldDB" id="A0A1N6NBS4"/>
<accession>A0A1N6NBS4</accession>
<reference evidence="3 4" key="1">
    <citation type="submission" date="2017-01" db="EMBL/GenBank/DDBJ databases">
        <authorList>
            <person name="Mah S.A."/>
            <person name="Swanson W.J."/>
            <person name="Moy G.W."/>
            <person name="Vacquier V.D."/>
        </authorList>
    </citation>
    <scope>NUCLEOTIDE SEQUENCE [LARGE SCALE GENOMIC DNA]</scope>
    <source>
        <strain evidence="3 4">RU36E</strain>
    </source>
</reference>
<dbReference type="PANTHER" id="PTHR35894">
    <property type="entry name" value="GENERAL SECRETION PATHWAY PROTEIN A-RELATED"/>
    <property type="match status" value="1"/>
</dbReference>
<evidence type="ECO:0000259" key="2">
    <source>
        <dbReference type="SMART" id="SM00382"/>
    </source>
</evidence>